<proteinExistence type="predicted"/>
<protein>
    <submittedName>
        <fullName evidence="3">Ribonuclease domain-containing protein</fullName>
    </submittedName>
</protein>
<sequence length="147" mass="15834">MEISRRRLPVLVAVASVLIVVLATVLGFCAGRSADTPAGSPTSAMSASAAKTPVSGLPTVAVAKLPQQARDTLVLIDKGGPYPYDRDGIVFGNNERLLPQQTRGYYHEYTVPTPGSRDRGARRLVVGQGGDIYYTDDHYASFRQVLR</sequence>
<dbReference type="InterPro" id="IPR016191">
    <property type="entry name" value="Ribonuclease/ribotoxin"/>
</dbReference>
<evidence type="ECO:0000256" key="1">
    <source>
        <dbReference type="ARBA" id="ARBA00022722"/>
    </source>
</evidence>
<dbReference type="Pfam" id="PF00545">
    <property type="entry name" value="Ribonuclease"/>
    <property type="match status" value="1"/>
</dbReference>
<dbReference type="Proteomes" id="UP001595816">
    <property type="component" value="Unassembled WGS sequence"/>
</dbReference>
<name>A0ABV8LWQ2_9ACTN</name>
<gene>
    <name evidence="3" type="ORF">ACFOZ4_27025</name>
</gene>
<dbReference type="InterPro" id="IPR000026">
    <property type="entry name" value="N1-like"/>
</dbReference>
<dbReference type="SUPFAM" id="SSF53933">
    <property type="entry name" value="Microbial ribonucleases"/>
    <property type="match status" value="1"/>
</dbReference>
<keyword evidence="1" id="KW-0540">Nuclease</keyword>
<reference evidence="4" key="1">
    <citation type="journal article" date="2019" name="Int. J. Syst. Evol. Microbiol.">
        <title>The Global Catalogue of Microorganisms (GCM) 10K type strain sequencing project: providing services to taxonomists for standard genome sequencing and annotation.</title>
        <authorList>
            <consortium name="The Broad Institute Genomics Platform"/>
            <consortium name="The Broad Institute Genome Sequencing Center for Infectious Disease"/>
            <person name="Wu L."/>
            <person name="Ma J."/>
        </authorList>
    </citation>
    <scope>NUCLEOTIDE SEQUENCE [LARGE SCALE GENOMIC DNA]</scope>
    <source>
        <strain evidence="4">CGMCC 4.7289</strain>
    </source>
</reference>
<keyword evidence="4" id="KW-1185">Reference proteome</keyword>
<evidence type="ECO:0000256" key="2">
    <source>
        <dbReference type="ARBA" id="ARBA00022801"/>
    </source>
</evidence>
<evidence type="ECO:0000313" key="4">
    <source>
        <dbReference type="Proteomes" id="UP001595816"/>
    </source>
</evidence>
<evidence type="ECO:0000313" key="3">
    <source>
        <dbReference type="EMBL" id="MFC4134279.1"/>
    </source>
</evidence>
<dbReference type="Gene3D" id="3.10.450.30">
    <property type="entry name" value="Microbial ribonucleases"/>
    <property type="match status" value="1"/>
</dbReference>
<organism evidence="3 4">
    <name type="scientific">Hamadaea flava</name>
    <dbReference type="NCBI Taxonomy" id="1742688"/>
    <lineage>
        <taxon>Bacteria</taxon>
        <taxon>Bacillati</taxon>
        <taxon>Actinomycetota</taxon>
        <taxon>Actinomycetes</taxon>
        <taxon>Micromonosporales</taxon>
        <taxon>Micromonosporaceae</taxon>
        <taxon>Hamadaea</taxon>
    </lineage>
</organism>
<keyword evidence="2" id="KW-0378">Hydrolase</keyword>
<accession>A0ABV8LWQ2</accession>
<dbReference type="RefSeq" id="WP_253761550.1">
    <property type="nucleotide sequence ID" value="NZ_JAMZDZ010000001.1"/>
</dbReference>
<comment type="caution">
    <text evidence="3">The sequence shown here is derived from an EMBL/GenBank/DDBJ whole genome shotgun (WGS) entry which is preliminary data.</text>
</comment>
<dbReference type="EMBL" id="JBHSAY010000015">
    <property type="protein sequence ID" value="MFC4134279.1"/>
    <property type="molecule type" value="Genomic_DNA"/>
</dbReference>